<dbReference type="InterPro" id="IPR032697">
    <property type="entry name" value="SQ_cyclase_N"/>
</dbReference>
<evidence type="ECO:0000313" key="8">
    <source>
        <dbReference type="Proteomes" id="UP000286921"/>
    </source>
</evidence>
<feature type="region of interest" description="Disordered" evidence="3">
    <location>
        <begin position="728"/>
        <end position="749"/>
    </location>
</feature>
<dbReference type="NCBIfam" id="TIGR01507">
    <property type="entry name" value="hopene_cyclase"/>
    <property type="match status" value="1"/>
</dbReference>
<evidence type="ECO:0000313" key="7">
    <source>
        <dbReference type="EMBL" id="GCB26985.1"/>
    </source>
</evidence>
<dbReference type="PANTHER" id="PTHR11764:SF82">
    <property type="entry name" value="TERPENE CYCLASE_MUTASE FAMILY MEMBER"/>
    <property type="match status" value="1"/>
</dbReference>
<evidence type="ECO:0000256" key="3">
    <source>
        <dbReference type="SAM" id="MobiDB-lite"/>
    </source>
</evidence>
<evidence type="ECO:0000259" key="5">
    <source>
        <dbReference type="Pfam" id="PF13243"/>
    </source>
</evidence>
<reference evidence="7 8" key="1">
    <citation type="submission" date="2016-09" db="EMBL/GenBank/DDBJ databases">
        <title>Aspergillus awamori IFM 58123T.</title>
        <authorList>
            <person name="Kusuya Y."/>
            <person name="Shimizu M."/>
            <person name="Takahashi H."/>
            <person name="Yaguchi T."/>
        </authorList>
    </citation>
    <scope>NUCLEOTIDE SEQUENCE [LARGE SCALE GENOMIC DNA]</scope>
    <source>
        <strain evidence="7 8">IFM 58123</strain>
    </source>
</reference>
<feature type="domain" description="Squalene cyclase C-terminal" evidence="5">
    <location>
        <begin position="287"/>
        <end position="634"/>
    </location>
</feature>
<feature type="compositionally biased region" description="Basic and acidic residues" evidence="3">
    <location>
        <begin position="733"/>
        <end position="749"/>
    </location>
</feature>
<dbReference type="SFLD" id="SFLDG01016">
    <property type="entry name" value="Prenyltransferase_Like_2"/>
    <property type="match status" value="1"/>
</dbReference>
<dbReference type="InterPro" id="IPR011004">
    <property type="entry name" value="Trimer_LpxA-like_sf"/>
</dbReference>
<dbReference type="InterPro" id="IPR006400">
    <property type="entry name" value="Hopene-cyclase"/>
</dbReference>
<dbReference type="AlphaFoldDB" id="A0A401L677"/>
<proteinExistence type="predicted"/>
<gene>
    <name evidence="7" type="ORF">AAWM_09870</name>
</gene>
<dbReference type="Gene3D" id="1.50.10.20">
    <property type="match status" value="2"/>
</dbReference>
<organism evidence="7 8">
    <name type="scientific">Aspergillus awamori</name>
    <name type="common">Black koji mold</name>
    <dbReference type="NCBI Taxonomy" id="105351"/>
    <lineage>
        <taxon>Eukaryota</taxon>
        <taxon>Fungi</taxon>
        <taxon>Dikarya</taxon>
        <taxon>Ascomycota</taxon>
        <taxon>Pezizomycotina</taxon>
        <taxon>Eurotiomycetes</taxon>
        <taxon>Eurotiomycetidae</taxon>
        <taxon>Eurotiales</taxon>
        <taxon>Aspergillaceae</taxon>
        <taxon>Aspergillus</taxon>
    </lineage>
</organism>
<dbReference type="SUPFAM" id="SSF48239">
    <property type="entry name" value="Terpenoid cyclases/Protein prenyltransferases"/>
    <property type="match status" value="2"/>
</dbReference>
<sequence length="903" mass="100176">MKSNATITAEYVFLAQALGFSIEEDRDDLIKYFLSEQNTDGSWSLAYDFPGDVSVTAEAYFALCLLGLDRSHPAMASAREFTLSKGGIAKVHVFTRMFFACFGLFPWSAVPELPAELILLPAAAPMSIYRLASWARATVVPMLVIRHHRPIYALPNGRSSSNEYLDELWVDPNDKVVPYSPSLWSLWNDDLTAFGFTLADNILKALGGLRWFPSRKIALRHCVAWILERQEPEGDIGGIFPPLHAALFALALEGYGLESSPVRRGIDALQNTYAWRDGTGLRIQGCISPIWDTILMTIGLIDSSLPAESPLVARSSRYLKAHQQLGNEGDWRVYNGNVPSGGFSFEYFNSWYPDIDDTAAAILAMVKQDPNLLDLGPILSAVQWILGLQNDDGGWAAFDRENNYLFLNKIPFSDMDSFCDPSTADVTGRVIECFGLLAKRGAVLSRNGKTPIPRFFIDDMSSATERAIDFLSTEQEADGSWYGRWGSNYIYGTSTVLCGLVYHLEGWDDTYPVMEKRHKVDTHAALDWLKRHQNPDGGWGERLESYYEPSLAGNGPSTASQTAWALMGLLAYLAPTDESITRGIQYLSRTQIKEGELAGSWKEDHYTGTGFPNHFYLCYTLYSQYFPMMALGRTVRTSQKLIPDFDLMDIGNDVVFGTRSCLVTVDGLDREPIVIKNGAMLGDRSVVLPGITIGTRMMVGSGALLRRNGSYPDDSVWNGSKHGDAVRFPQLKGKGDDTNDPGNEERDTTRPFGRALYLGKANYHVRGQGPIIGYSSFMVAFTAVYSMVTPLAALLVLSLQGIVPFGIVIASKWMLLGQRREGSYPYDDRSYCQHWQIQRTIDILIENSFGGTGIRSLLTGTAYLSWFYRAMGATIGADCALNANGDPHIFLTKLDLVTRWAIG</sequence>
<comment type="caution">
    <text evidence="7">The sequence shown here is derived from an EMBL/GenBank/DDBJ whole genome shotgun (WGS) entry which is preliminary data.</text>
</comment>
<dbReference type="GO" id="GO:0016104">
    <property type="term" value="P:triterpenoid biosynthetic process"/>
    <property type="evidence" value="ECO:0007669"/>
    <property type="project" value="InterPro"/>
</dbReference>
<dbReference type="Pfam" id="PF13243">
    <property type="entry name" value="SQHop_cyclase_C"/>
    <property type="match status" value="1"/>
</dbReference>
<dbReference type="PANTHER" id="PTHR11764">
    <property type="entry name" value="TERPENE CYCLASE/MUTASE FAMILY MEMBER"/>
    <property type="match status" value="1"/>
</dbReference>
<dbReference type="InterPro" id="IPR018333">
    <property type="entry name" value="Squalene_cyclase"/>
</dbReference>
<evidence type="ECO:0000259" key="6">
    <source>
        <dbReference type="Pfam" id="PF13249"/>
    </source>
</evidence>
<keyword evidence="4" id="KW-0812">Transmembrane</keyword>
<dbReference type="InterPro" id="IPR008930">
    <property type="entry name" value="Terpenoid_cyclase/PrenylTrfase"/>
</dbReference>
<dbReference type="Pfam" id="PF13249">
    <property type="entry name" value="SQHop_cyclase_N"/>
    <property type="match status" value="1"/>
</dbReference>
<keyword evidence="8" id="KW-1185">Reference proteome</keyword>
<dbReference type="InterPro" id="IPR032696">
    <property type="entry name" value="SQ_cyclase_C"/>
</dbReference>
<name>A0A401L677_ASPAW</name>
<dbReference type="STRING" id="105351.A0A401L677"/>
<keyword evidence="2" id="KW-0413">Isomerase</keyword>
<dbReference type="GO" id="GO:0016866">
    <property type="term" value="F:intramolecular transferase activity"/>
    <property type="evidence" value="ECO:0007669"/>
    <property type="project" value="InterPro"/>
</dbReference>
<evidence type="ECO:0000256" key="1">
    <source>
        <dbReference type="ARBA" id="ARBA00022737"/>
    </source>
</evidence>
<keyword evidence="1" id="KW-0677">Repeat</keyword>
<dbReference type="NCBIfam" id="TIGR01787">
    <property type="entry name" value="squalene_cyclas"/>
    <property type="match status" value="1"/>
</dbReference>
<evidence type="ECO:0000256" key="2">
    <source>
        <dbReference type="ARBA" id="ARBA00023235"/>
    </source>
</evidence>
<dbReference type="GO" id="GO:0005811">
    <property type="term" value="C:lipid droplet"/>
    <property type="evidence" value="ECO:0007669"/>
    <property type="project" value="InterPro"/>
</dbReference>
<dbReference type="Gene3D" id="2.160.10.10">
    <property type="entry name" value="Hexapeptide repeat proteins"/>
    <property type="match status" value="1"/>
</dbReference>
<dbReference type="SUPFAM" id="SSF51161">
    <property type="entry name" value="Trimeric LpxA-like enzymes"/>
    <property type="match status" value="1"/>
</dbReference>
<dbReference type="Proteomes" id="UP000286921">
    <property type="component" value="Unassembled WGS sequence"/>
</dbReference>
<protein>
    <submittedName>
        <fullName evidence="7">Squalene--hopene cyclase</fullName>
    </submittedName>
</protein>
<feature type="transmembrane region" description="Helical" evidence="4">
    <location>
        <begin position="784"/>
        <end position="810"/>
    </location>
</feature>
<keyword evidence="4" id="KW-0472">Membrane</keyword>
<dbReference type="EMBL" id="BDHI01000028">
    <property type="protein sequence ID" value="GCB26985.1"/>
    <property type="molecule type" value="Genomic_DNA"/>
</dbReference>
<keyword evidence="4" id="KW-1133">Transmembrane helix</keyword>
<evidence type="ECO:0000256" key="4">
    <source>
        <dbReference type="SAM" id="Phobius"/>
    </source>
</evidence>
<accession>A0A401L677</accession>
<feature type="domain" description="Squalene cyclase N-terminal" evidence="6">
    <location>
        <begin position="1"/>
        <end position="275"/>
    </location>
</feature>